<evidence type="ECO:0000313" key="2">
    <source>
        <dbReference type="EMBL" id="MFM9414165.1"/>
    </source>
</evidence>
<sequence>MKIKRMNNVRKFTVNSPSILSIRAFMENGEPWFCSADICRVFGITQPYKAWESLDKEDKCKRRIDSCGTAYNCVNEWGIYQMIISFESKKSEREVKFIRDWIRNDIIPALKGEFPTASENTSKVDVSFNYSLKPKTFFGNPVFIAEDIAFILGSGVETVRWLIQHHGIKGYTISDGSVKVFKKENGINQIDLPKNTSIDLYLKDDVRILLEAYKPDDCSRFAEKFFEEGDPSESVKTAIHQANILLILAEEWEDGPKEGFYHLIEDLMVQAGAWTEQVVSFCNKYGWNEELSKGLSVAVSMIE</sequence>
<dbReference type="RefSeq" id="WP_408977780.1">
    <property type="nucleotide sequence ID" value="NZ_JBJUVG010000010.1"/>
</dbReference>
<dbReference type="Pfam" id="PF02498">
    <property type="entry name" value="Bro-N"/>
    <property type="match status" value="1"/>
</dbReference>
<name>A0ABW9H0G2_9FIRM</name>
<keyword evidence="3" id="KW-1185">Reference proteome</keyword>
<proteinExistence type="predicted"/>
<organism evidence="2 3">
    <name type="scientific">Peptococcus simiae</name>
    <dbReference type="NCBI Taxonomy" id="1643805"/>
    <lineage>
        <taxon>Bacteria</taxon>
        <taxon>Bacillati</taxon>
        <taxon>Bacillota</taxon>
        <taxon>Clostridia</taxon>
        <taxon>Eubacteriales</taxon>
        <taxon>Peptococcaceae</taxon>
        <taxon>Peptococcus</taxon>
    </lineage>
</organism>
<dbReference type="Proteomes" id="UP001631949">
    <property type="component" value="Unassembled WGS sequence"/>
</dbReference>
<dbReference type="PANTHER" id="PTHR36180">
    <property type="entry name" value="DNA-BINDING PROTEIN-RELATED-RELATED"/>
    <property type="match status" value="1"/>
</dbReference>
<dbReference type="InterPro" id="IPR003497">
    <property type="entry name" value="BRO_N_domain"/>
</dbReference>
<feature type="domain" description="Bro-N" evidence="1">
    <location>
        <begin position="6"/>
        <end position="114"/>
    </location>
</feature>
<dbReference type="SMART" id="SM01040">
    <property type="entry name" value="Bro-N"/>
    <property type="match status" value="1"/>
</dbReference>
<comment type="caution">
    <text evidence="2">The sequence shown here is derived from an EMBL/GenBank/DDBJ whole genome shotgun (WGS) entry which is preliminary data.</text>
</comment>
<dbReference type="PROSITE" id="PS51750">
    <property type="entry name" value="BRO_N"/>
    <property type="match status" value="1"/>
</dbReference>
<gene>
    <name evidence="2" type="ORF">ACKQTC_07270</name>
</gene>
<protein>
    <submittedName>
        <fullName evidence="2">Bro-N domain-containing protein</fullName>
    </submittedName>
</protein>
<reference evidence="2 3" key="1">
    <citation type="journal article" date="2016" name="Int. J. Syst. Evol. Microbiol.">
        <title>Peptococcus simiae sp. nov., isolated from rhesus macaque faeces and emended description of the genus Peptococcus.</title>
        <authorList>
            <person name="Shkoporov A.N."/>
            <person name="Efimov B.A."/>
            <person name="Kondova I."/>
            <person name="Ouwerling B."/>
            <person name="Chaplin A.V."/>
            <person name="Shcherbakova V.A."/>
            <person name="Langermans J.A.M."/>
        </authorList>
    </citation>
    <scope>NUCLEOTIDE SEQUENCE [LARGE SCALE GENOMIC DNA]</scope>
    <source>
        <strain evidence="2 3">M108</strain>
    </source>
</reference>
<dbReference type="EMBL" id="JBJUVG010000010">
    <property type="protein sequence ID" value="MFM9414165.1"/>
    <property type="molecule type" value="Genomic_DNA"/>
</dbReference>
<accession>A0ABW9H0G2</accession>
<evidence type="ECO:0000313" key="3">
    <source>
        <dbReference type="Proteomes" id="UP001631949"/>
    </source>
</evidence>
<evidence type="ECO:0000259" key="1">
    <source>
        <dbReference type="PROSITE" id="PS51750"/>
    </source>
</evidence>
<dbReference type="PANTHER" id="PTHR36180:SF2">
    <property type="entry name" value="BRO FAMILY PROTEIN"/>
    <property type="match status" value="1"/>
</dbReference>